<dbReference type="AlphaFoldDB" id="A0A3E2BJC4"/>
<dbReference type="Pfam" id="PF20244">
    <property type="entry name" value="DUF6599"/>
    <property type="match status" value="1"/>
</dbReference>
<organism evidence="2 3">
    <name type="scientific">Candidatus Saccharicenans subterraneus</name>
    <dbReference type="NCBI Taxonomy" id="2508984"/>
    <lineage>
        <taxon>Bacteria</taxon>
        <taxon>Candidatus Aminicenantota</taxon>
        <taxon>Candidatus Aminicenantia</taxon>
        <taxon>Candidatus Aminicenantales</taxon>
        <taxon>Candidatus Saccharicenantaceae</taxon>
        <taxon>Candidatus Saccharicenans</taxon>
    </lineage>
</organism>
<name>A0A3E2BJC4_9BACT</name>
<feature type="chain" id="PRO_5017710091" evidence="1">
    <location>
        <begin position="25"/>
        <end position="305"/>
    </location>
</feature>
<dbReference type="Proteomes" id="UP000257323">
    <property type="component" value="Unassembled WGS sequence"/>
</dbReference>
<gene>
    <name evidence="2" type="ORF">OP8BY_1528</name>
</gene>
<accession>A0A3E2BJC4</accession>
<feature type="signal peptide" evidence="1">
    <location>
        <begin position="1"/>
        <end position="24"/>
    </location>
</feature>
<dbReference type="InterPro" id="IPR046534">
    <property type="entry name" value="DUF6599"/>
</dbReference>
<proteinExistence type="predicted"/>
<protein>
    <submittedName>
        <fullName evidence="2">Uncharacterized protein</fullName>
    </submittedName>
</protein>
<evidence type="ECO:0000313" key="3">
    <source>
        <dbReference type="Proteomes" id="UP000257323"/>
    </source>
</evidence>
<dbReference type="EMBL" id="QUAH01000018">
    <property type="protein sequence ID" value="RFT14835.1"/>
    <property type="molecule type" value="Genomic_DNA"/>
</dbReference>
<reference evidence="2 3" key="1">
    <citation type="submission" date="2018-08" db="EMBL/GenBank/DDBJ databases">
        <title>Genome analysis of the thermophilic bacterium of the candidate phylum Aminicenantes from deep subsurface aquifer revealed its physiology and ecological role.</title>
        <authorList>
            <person name="Kadnikov V.V."/>
            <person name="Mardanov A.V."/>
            <person name="Beletsky A.V."/>
            <person name="Karnachuk O.V."/>
            <person name="Ravin N.V."/>
        </authorList>
    </citation>
    <scope>NUCLEOTIDE SEQUENCE [LARGE SCALE GENOMIC DNA]</scope>
    <source>
        <strain evidence="2">BY38</strain>
    </source>
</reference>
<keyword evidence="1" id="KW-0732">Signal</keyword>
<evidence type="ECO:0000313" key="2">
    <source>
        <dbReference type="EMBL" id="RFT14835.1"/>
    </source>
</evidence>
<evidence type="ECO:0000256" key="1">
    <source>
        <dbReference type="SAM" id="SignalP"/>
    </source>
</evidence>
<sequence length="305" mass="34112">MKARRIVSLSVLINLGLALLSLVAAGNGPATVSDLKSLLPRVDGWKFQDEPQLFSPGTLFEYIDGAAEAYLSYDFKELVVAQYQKDGTETTLTLEIYDMGLPLNAFGIFSSERYPDNPDVNIGNAGYLEEEVLNFISGSYYLKLICYNGGEQTADHLRQFAREVESRIKDKGSLPEVFRLFPAENRVKNSEKFIKKNFMGFDFLSQGYVVLYRQGQAEYEALIIDCGSPAEAASRLQKLVAFYAGEKNPFLKEDSRYHQKNAYGQHVLLARAGSCLYGFSRVPDDLLPSVLKQFEKMGQKLAAAK</sequence>
<comment type="caution">
    <text evidence="2">The sequence shown here is derived from an EMBL/GenBank/DDBJ whole genome shotgun (WGS) entry which is preliminary data.</text>
</comment>